<keyword evidence="7" id="KW-0560">Oxidoreductase</keyword>
<dbReference type="Gene3D" id="3.50.50.60">
    <property type="entry name" value="FAD/NAD(P)-binding domain"/>
    <property type="match status" value="2"/>
</dbReference>
<protein>
    <recommendedName>
        <fullName evidence="11">Mitochondrial apoptosis-inducing factor C-terminal domain-containing protein</fullName>
    </recommendedName>
</protein>
<dbReference type="Gene3D" id="3.30.390.30">
    <property type="match status" value="1"/>
</dbReference>
<dbReference type="PANTHER" id="PTHR43557">
    <property type="entry name" value="APOPTOSIS-INDUCING FACTOR 1"/>
    <property type="match status" value="1"/>
</dbReference>
<feature type="region of interest" description="Disordered" evidence="10">
    <location>
        <begin position="53"/>
        <end position="91"/>
    </location>
</feature>
<evidence type="ECO:0000313" key="12">
    <source>
        <dbReference type="EMBL" id="MEQ2180975.1"/>
    </source>
</evidence>
<keyword evidence="9" id="KW-0496">Mitochondrion</keyword>
<keyword evidence="5" id="KW-0274">FAD</keyword>
<evidence type="ECO:0000256" key="9">
    <source>
        <dbReference type="ARBA" id="ARBA00023128"/>
    </source>
</evidence>
<comment type="caution">
    <text evidence="12">The sequence shown here is derived from an EMBL/GenBank/DDBJ whole genome shotgun (WGS) entry which is preliminary data.</text>
</comment>
<accession>A0ABV0PBZ8</accession>
<dbReference type="EMBL" id="JAHRIO010070293">
    <property type="protein sequence ID" value="MEQ2180975.1"/>
    <property type="molecule type" value="Genomic_DNA"/>
</dbReference>
<evidence type="ECO:0000256" key="2">
    <source>
        <dbReference type="ARBA" id="ARBA00004173"/>
    </source>
</evidence>
<evidence type="ECO:0000256" key="10">
    <source>
        <dbReference type="SAM" id="MobiDB-lite"/>
    </source>
</evidence>
<evidence type="ECO:0000256" key="6">
    <source>
        <dbReference type="ARBA" id="ARBA00022946"/>
    </source>
</evidence>
<evidence type="ECO:0000256" key="7">
    <source>
        <dbReference type="ARBA" id="ARBA00023002"/>
    </source>
</evidence>
<evidence type="ECO:0000313" key="13">
    <source>
        <dbReference type="Proteomes" id="UP001476798"/>
    </source>
</evidence>
<dbReference type="SUPFAM" id="SSF55424">
    <property type="entry name" value="FAD/NAD-linked reductases, dimerisation (C-terminal) domain"/>
    <property type="match status" value="1"/>
</dbReference>
<evidence type="ECO:0000259" key="11">
    <source>
        <dbReference type="Pfam" id="PF14721"/>
    </source>
</evidence>
<dbReference type="InterPro" id="IPR016156">
    <property type="entry name" value="FAD/NAD-linked_Rdtase_dimer_sf"/>
</dbReference>
<feature type="domain" description="Mitochondrial apoptosis-inducing factor C-terminal" evidence="11">
    <location>
        <begin position="99"/>
        <end position="206"/>
    </location>
</feature>
<dbReference type="Proteomes" id="UP001476798">
    <property type="component" value="Unassembled WGS sequence"/>
</dbReference>
<feature type="compositionally biased region" description="Low complexity" evidence="10">
    <location>
        <begin position="154"/>
        <end position="163"/>
    </location>
</feature>
<keyword evidence="6" id="KW-0809">Transit peptide</keyword>
<dbReference type="InterPro" id="IPR029324">
    <property type="entry name" value="AIF_C"/>
</dbReference>
<evidence type="ECO:0000256" key="3">
    <source>
        <dbReference type="ARBA" id="ARBA00006442"/>
    </source>
</evidence>
<organism evidence="12 13">
    <name type="scientific">Goodea atripinnis</name>
    <dbReference type="NCBI Taxonomy" id="208336"/>
    <lineage>
        <taxon>Eukaryota</taxon>
        <taxon>Metazoa</taxon>
        <taxon>Chordata</taxon>
        <taxon>Craniata</taxon>
        <taxon>Vertebrata</taxon>
        <taxon>Euteleostomi</taxon>
        <taxon>Actinopterygii</taxon>
        <taxon>Neopterygii</taxon>
        <taxon>Teleostei</taxon>
        <taxon>Neoteleostei</taxon>
        <taxon>Acanthomorphata</taxon>
        <taxon>Ovalentaria</taxon>
        <taxon>Atherinomorphae</taxon>
        <taxon>Cyprinodontiformes</taxon>
        <taxon>Goodeidae</taxon>
        <taxon>Goodea</taxon>
    </lineage>
</organism>
<reference evidence="12 13" key="1">
    <citation type="submission" date="2021-06" db="EMBL/GenBank/DDBJ databases">
        <authorList>
            <person name="Palmer J.M."/>
        </authorList>
    </citation>
    <scope>NUCLEOTIDE SEQUENCE [LARGE SCALE GENOMIC DNA]</scope>
    <source>
        <strain evidence="12 13">GA_2019</strain>
        <tissue evidence="12">Muscle</tissue>
    </source>
</reference>
<evidence type="ECO:0000256" key="8">
    <source>
        <dbReference type="ARBA" id="ARBA00023027"/>
    </source>
</evidence>
<name>A0ABV0PBZ8_9TELE</name>
<comment type="cofactor">
    <cofactor evidence="1">
        <name>FAD</name>
        <dbReference type="ChEBI" id="CHEBI:57692"/>
    </cofactor>
</comment>
<proteinExistence type="inferred from homology"/>
<gene>
    <name evidence="12" type="ORF">GOODEAATRI_006736</name>
</gene>
<dbReference type="Pfam" id="PF14721">
    <property type="entry name" value="AIF_C"/>
    <property type="match status" value="1"/>
</dbReference>
<dbReference type="InterPro" id="IPR036188">
    <property type="entry name" value="FAD/NAD-bd_sf"/>
</dbReference>
<dbReference type="InterPro" id="IPR050446">
    <property type="entry name" value="FAD-oxidoreductase/Apoptosis"/>
</dbReference>
<dbReference type="PANTHER" id="PTHR43557:SF4">
    <property type="entry name" value="APOPTOSIS-INDUCING FACTOR 1, MITOCHONDRIAL"/>
    <property type="match status" value="1"/>
</dbReference>
<feature type="non-terminal residue" evidence="12">
    <location>
        <position position="1"/>
    </location>
</feature>
<evidence type="ECO:0000256" key="1">
    <source>
        <dbReference type="ARBA" id="ARBA00001974"/>
    </source>
</evidence>
<sequence>LLDLSEPETQVLIVTDEADLPYMRPPLSKELWFSDDPSVTETLRFKQWNGKERRWAPKESAGNRKSRRGGKDGSHCRSCRPGAQCGPRQVSGSGSGLGLWSDLGPDVGYEAIGIVDSSLPTVGVFAKATARDTPKAATEESGTGIRSESETEDTASSAVASTTPAPPVEHKDKYGKGVIFYLRDKVVVGIILWNVFNRMPIARKVLPMVSTSFCWKNSKT</sequence>
<comment type="similarity">
    <text evidence="3">Belongs to the FAD-dependent oxidoreductase family.</text>
</comment>
<comment type="subcellular location">
    <subcellularLocation>
        <location evidence="2">Mitochondrion</location>
    </subcellularLocation>
</comment>
<keyword evidence="8" id="KW-0520">NAD</keyword>
<evidence type="ECO:0000256" key="4">
    <source>
        <dbReference type="ARBA" id="ARBA00022630"/>
    </source>
</evidence>
<keyword evidence="13" id="KW-1185">Reference proteome</keyword>
<keyword evidence="4" id="KW-0285">Flavoprotein</keyword>
<dbReference type="SMART" id="SM01353">
    <property type="entry name" value="AIF_C"/>
    <property type="match status" value="1"/>
</dbReference>
<evidence type="ECO:0000256" key="5">
    <source>
        <dbReference type="ARBA" id="ARBA00022827"/>
    </source>
</evidence>
<feature type="region of interest" description="Disordered" evidence="10">
    <location>
        <begin position="132"/>
        <end position="168"/>
    </location>
</feature>